<proteinExistence type="predicted"/>
<sequence length="260" mass="28192">MPATPPSAVKTILKSNWDDLNDHLIAKFYEVDRKGKSIGNVEVWAPLTEANLEMALSWNSPFENSGAESKAPMLLAMLQSGALQPLIDALLGKSTAADASELSKKSSKFMEQFEGRTGITKLNSTQVFTGMAPVKIPIVALFRAWLNPVKEVEDPIDQLVNWSLPEVLSPDGTIVSRGIDASKGNISALDVLLPSKAPTMIAMRYKGKTYAPLVIESIGQPISSPVDSQGKHVSMLVPMMLCSIAALDRDDWKGWNVASR</sequence>
<name>A0A645DCN8_9ZZZZ</name>
<accession>A0A645DCN8</accession>
<comment type="caution">
    <text evidence="1">The sequence shown here is derived from an EMBL/GenBank/DDBJ whole genome shotgun (WGS) entry which is preliminary data.</text>
</comment>
<gene>
    <name evidence="1" type="ORF">SDC9_134048</name>
</gene>
<protein>
    <submittedName>
        <fullName evidence="1">Uncharacterized protein</fullName>
    </submittedName>
</protein>
<organism evidence="1">
    <name type="scientific">bioreactor metagenome</name>
    <dbReference type="NCBI Taxonomy" id="1076179"/>
    <lineage>
        <taxon>unclassified sequences</taxon>
        <taxon>metagenomes</taxon>
        <taxon>ecological metagenomes</taxon>
    </lineage>
</organism>
<dbReference type="EMBL" id="VSSQ01034876">
    <property type="protein sequence ID" value="MPM86955.1"/>
    <property type="molecule type" value="Genomic_DNA"/>
</dbReference>
<evidence type="ECO:0000313" key="1">
    <source>
        <dbReference type="EMBL" id="MPM86955.1"/>
    </source>
</evidence>
<dbReference type="AlphaFoldDB" id="A0A645DCN8"/>
<reference evidence="1" key="1">
    <citation type="submission" date="2019-08" db="EMBL/GenBank/DDBJ databases">
        <authorList>
            <person name="Kucharzyk K."/>
            <person name="Murdoch R.W."/>
            <person name="Higgins S."/>
            <person name="Loffler F."/>
        </authorList>
    </citation>
    <scope>NUCLEOTIDE SEQUENCE</scope>
</reference>